<keyword evidence="3" id="KW-1185">Reference proteome</keyword>
<dbReference type="EMBL" id="JAPNKE010000002">
    <property type="protein sequence ID" value="MCY1013904.1"/>
    <property type="molecule type" value="Genomic_DNA"/>
</dbReference>
<comment type="caution">
    <text evidence="2">The sequence shown here is derived from an EMBL/GenBank/DDBJ whole genome shotgun (WGS) entry which is preliminary data.</text>
</comment>
<organism evidence="2 3">
    <name type="scientific">Nannocystis pusilla</name>
    <dbReference type="NCBI Taxonomy" id="889268"/>
    <lineage>
        <taxon>Bacteria</taxon>
        <taxon>Pseudomonadati</taxon>
        <taxon>Myxococcota</taxon>
        <taxon>Polyangia</taxon>
        <taxon>Nannocystales</taxon>
        <taxon>Nannocystaceae</taxon>
        <taxon>Nannocystis</taxon>
    </lineage>
</organism>
<feature type="compositionally biased region" description="Polar residues" evidence="1">
    <location>
        <begin position="47"/>
        <end position="81"/>
    </location>
</feature>
<evidence type="ECO:0000313" key="2">
    <source>
        <dbReference type="EMBL" id="MCY1013904.1"/>
    </source>
</evidence>
<dbReference type="PROSITE" id="PS51257">
    <property type="entry name" value="PROKAR_LIPOPROTEIN"/>
    <property type="match status" value="1"/>
</dbReference>
<feature type="region of interest" description="Disordered" evidence="1">
    <location>
        <begin position="22"/>
        <end position="96"/>
    </location>
</feature>
<dbReference type="RefSeq" id="WP_267778076.1">
    <property type="nucleotide sequence ID" value="NZ_JAPNKE010000002.1"/>
</dbReference>
<gene>
    <name evidence="2" type="ORF">OV079_51940</name>
</gene>
<reference evidence="2" key="1">
    <citation type="submission" date="2022-11" db="EMBL/GenBank/DDBJ databases">
        <title>Minimal conservation of predation-associated metabolite biosynthetic gene clusters underscores biosynthetic potential of Myxococcota including descriptions for ten novel species: Archangium lansinium sp. nov., Myxococcus landrumus sp. nov., Nannocystis bai.</title>
        <authorList>
            <person name="Ahearne A."/>
            <person name="Stevens C."/>
            <person name="Phillips K."/>
        </authorList>
    </citation>
    <scope>NUCLEOTIDE SEQUENCE</scope>
    <source>
        <strain evidence="2">Na p29</strain>
    </source>
</reference>
<sequence length="328" mass="33713">MSIRNLSLALLVVTACTERPLGDAETSAGGQTTETTTAPATTLPDAGNSTTAEPTTEPQDPVTSTTAAPDPGTTGNSSNGDITPPDGGGANDDWCDPWVQDCPEGQKCMPWSGDGDSSWESLKCVDVVPNPDDVGEPCMVFGSGVSGEDTCDVGQMCWNVVDGVGTCIAMCVGSPEAPSCESPGATCHISGEGILNLCLPNCDPLKQDCPGGDLCLPNPNDPANFLCVLDASGERARPSTPANTPTLATPVSSASAPSSPASATRGARLLPAVLRQHPRADRLPRSGSAVHPLVRPRHRPARPGEARPLRSSSALITASSRLRRLQIG</sequence>
<evidence type="ECO:0000256" key="1">
    <source>
        <dbReference type="SAM" id="MobiDB-lite"/>
    </source>
</evidence>
<accession>A0A9X3J4I3</accession>
<feature type="compositionally biased region" description="Low complexity" evidence="1">
    <location>
        <begin position="244"/>
        <end position="264"/>
    </location>
</feature>
<dbReference type="AlphaFoldDB" id="A0A9X3J4I3"/>
<feature type="region of interest" description="Disordered" evidence="1">
    <location>
        <begin position="278"/>
        <end position="313"/>
    </location>
</feature>
<evidence type="ECO:0000313" key="3">
    <source>
        <dbReference type="Proteomes" id="UP001150924"/>
    </source>
</evidence>
<name>A0A9X3J4I3_9BACT</name>
<proteinExistence type="predicted"/>
<dbReference type="Proteomes" id="UP001150924">
    <property type="component" value="Unassembled WGS sequence"/>
</dbReference>
<feature type="compositionally biased region" description="Low complexity" evidence="1">
    <location>
        <begin position="24"/>
        <end position="42"/>
    </location>
</feature>
<protein>
    <submittedName>
        <fullName evidence="2">Uncharacterized protein</fullName>
    </submittedName>
</protein>
<feature type="region of interest" description="Disordered" evidence="1">
    <location>
        <begin position="236"/>
        <end position="264"/>
    </location>
</feature>